<accession>A0ABT3GXH0</accession>
<dbReference type="PANTHER" id="PTHR41534">
    <property type="entry name" value="BLR3401 PROTEIN"/>
    <property type="match status" value="1"/>
</dbReference>
<evidence type="ECO:0000313" key="3">
    <source>
        <dbReference type="EMBL" id="MCW1932253.1"/>
    </source>
</evidence>
<comment type="similarity">
    <text evidence="1">Belongs to the bacterial ring-hydroxylating dioxygenase beta subunit family.</text>
</comment>
<dbReference type="EMBL" id="JAPDFL010000001">
    <property type="protein sequence ID" value="MCW1932253.1"/>
    <property type="molecule type" value="Genomic_DNA"/>
</dbReference>
<dbReference type="Pfam" id="PF00866">
    <property type="entry name" value="Ring_hydroxyl_B"/>
    <property type="match status" value="1"/>
</dbReference>
<dbReference type="InterPro" id="IPR000391">
    <property type="entry name" value="Rng_hydr_dOase-bsu"/>
</dbReference>
<evidence type="ECO:0000256" key="2">
    <source>
        <dbReference type="ARBA" id="ARBA00023002"/>
    </source>
</evidence>
<protein>
    <submittedName>
        <fullName evidence="3">Aromatic-ring-hydroxylating dioxygenase subunit beta</fullName>
    </submittedName>
</protein>
<dbReference type="Proteomes" id="UP001208938">
    <property type="component" value="Unassembled WGS sequence"/>
</dbReference>
<organism evidence="3 4">
    <name type="scientific">Pararhodobacter zhoushanensis</name>
    <dbReference type="NCBI Taxonomy" id="2479545"/>
    <lineage>
        <taxon>Bacteria</taxon>
        <taxon>Pseudomonadati</taxon>
        <taxon>Pseudomonadota</taxon>
        <taxon>Alphaproteobacteria</taxon>
        <taxon>Rhodobacterales</taxon>
        <taxon>Paracoccaceae</taxon>
        <taxon>Pararhodobacter</taxon>
    </lineage>
</organism>
<dbReference type="RefSeq" id="WP_264505276.1">
    <property type="nucleotide sequence ID" value="NZ_JAPDFL010000001.1"/>
</dbReference>
<keyword evidence="2" id="KW-0560">Oxidoreductase</keyword>
<evidence type="ECO:0000256" key="1">
    <source>
        <dbReference type="ARBA" id="ARBA00009570"/>
    </source>
</evidence>
<proteinExistence type="inferred from homology"/>
<dbReference type="InterPro" id="IPR032710">
    <property type="entry name" value="NTF2-like_dom_sf"/>
</dbReference>
<comment type="caution">
    <text evidence="3">The sequence shown here is derived from an EMBL/GenBank/DDBJ whole genome shotgun (WGS) entry which is preliminary data.</text>
</comment>
<dbReference type="Gene3D" id="3.10.450.50">
    <property type="match status" value="1"/>
</dbReference>
<reference evidence="3 4" key="1">
    <citation type="submission" date="2022-10" db="EMBL/GenBank/DDBJ databases">
        <title>Pararhodobacter sp. nov., isolated from marine algae.</title>
        <authorList>
            <person name="Choi B.J."/>
            <person name="Kim J.M."/>
            <person name="Lee J.K."/>
            <person name="Choi D.G."/>
            <person name="Jeon C.O."/>
        </authorList>
    </citation>
    <scope>NUCLEOTIDE SEQUENCE [LARGE SCALE GENOMIC DNA]</scope>
    <source>
        <strain evidence="3 4">ZQ420</strain>
    </source>
</reference>
<sequence length="165" mass="18799">MKDVTNTQDLALLSQVSAFIWAEADMLDAKAYEDWLELWTRDGLYIMPMGEGEDYANSLNLCYDNDKMRRDRIGRFRQGFSISSAPAAQTVRAMSRFVIEKVEGDTVTVRCAEQLVEDKFGRQRLFAANTTYTLIRQPEGGFRIAQKVARLLNSDGMLTSLSYLF</sequence>
<keyword evidence="3" id="KW-0223">Dioxygenase</keyword>
<dbReference type="SUPFAM" id="SSF54427">
    <property type="entry name" value="NTF2-like"/>
    <property type="match status" value="1"/>
</dbReference>
<dbReference type="GO" id="GO:0051213">
    <property type="term" value="F:dioxygenase activity"/>
    <property type="evidence" value="ECO:0007669"/>
    <property type="project" value="UniProtKB-KW"/>
</dbReference>
<dbReference type="PANTHER" id="PTHR41534:SF2">
    <property type="entry name" value="3-PHENYLPROPIONATE_CINNAMIC ACID DIOXYGENASE SUBUNIT BETA"/>
    <property type="match status" value="1"/>
</dbReference>
<name>A0ABT3GXH0_9RHOB</name>
<gene>
    <name evidence="3" type="ORF">OKW52_08240</name>
</gene>
<evidence type="ECO:0000313" key="4">
    <source>
        <dbReference type="Proteomes" id="UP001208938"/>
    </source>
</evidence>
<keyword evidence="4" id="KW-1185">Reference proteome</keyword>